<comment type="subcellular location">
    <subcellularLocation>
        <location evidence="1">Membrane</location>
        <topology evidence="1">Multi-pass membrane protein</topology>
    </subcellularLocation>
</comment>
<evidence type="ECO:0000259" key="8">
    <source>
        <dbReference type="Pfam" id="PF01694"/>
    </source>
</evidence>
<evidence type="ECO:0000256" key="7">
    <source>
        <dbReference type="SAM" id="Phobius"/>
    </source>
</evidence>
<evidence type="ECO:0000256" key="2">
    <source>
        <dbReference type="ARBA" id="ARBA00009045"/>
    </source>
</evidence>
<dbReference type="EMBL" id="BAAAQQ010000013">
    <property type="protein sequence ID" value="GAA2133151.1"/>
    <property type="molecule type" value="Genomic_DNA"/>
</dbReference>
<dbReference type="RefSeq" id="WP_344305438.1">
    <property type="nucleotide sequence ID" value="NZ_BAAAQQ010000013.1"/>
</dbReference>
<accession>A0ABN2YVY0</accession>
<feature type="transmembrane region" description="Helical" evidence="7">
    <location>
        <begin position="75"/>
        <end position="94"/>
    </location>
</feature>
<feature type="transmembrane region" description="Helical" evidence="7">
    <location>
        <begin position="243"/>
        <end position="260"/>
    </location>
</feature>
<feature type="transmembrane region" description="Helical" evidence="7">
    <location>
        <begin position="266"/>
        <end position="282"/>
    </location>
</feature>
<evidence type="ECO:0000256" key="5">
    <source>
        <dbReference type="ARBA" id="ARBA00022989"/>
    </source>
</evidence>
<evidence type="ECO:0000256" key="3">
    <source>
        <dbReference type="ARBA" id="ARBA00022692"/>
    </source>
</evidence>
<evidence type="ECO:0000313" key="9">
    <source>
        <dbReference type="EMBL" id="GAA2133151.1"/>
    </source>
</evidence>
<comment type="caution">
    <text evidence="9">The sequence shown here is derived from an EMBL/GenBank/DDBJ whole genome shotgun (WGS) entry which is preliminary data.</text>
</comment>
<feature type="transmembrane region" description="Helical" evidence="7">
    <location>
        <begin position="289"/>
        <end position="308"/>
    </location>
</feature>
<comment type="similarity">
    <text evidence="2">Belongs to the peptidase S54 family.</text>
</comment>
<name>A0ABN2YVY0_9ACTN</name>
<dbReference type="GO" id="GO:0006508">
    <property type="term" value="P:proteolysis"/>
    <property type="evidence" value="ECO:0007669"/>
    <property type="project" value="UniProtKB-KW"/>
</dbReference>
<keyword evidence="10" id="KW-1185">Reference proteome</keyword>
<keyword evidence="4" id="KW-0378">Hydrolase</keyword>
<gene>
    <name evidence="9" type="ORF">GCM10009843_38360</name>
</gene>
<dbReference type="Pfam" id="PF01694">
    <property type="entry name" value="Rhomboid"/>
    <property type="match status" value="1"/>
</dbReference>
<dbReference type="PANTHER" id="PTHR43731">
    <property type="entry name" value="RHOMBOID PROTEASE"/>
    <property type="match status" value="1"/>
</dbReference>
<dbReference type="PANTHER" id="PTHR43731:SF14">
    <property type="entry name" value="PRESENILIN-ASSOCIATED RHOMBOID-LIKE PROTEIN, MITOCHONDRIAL"/>
    <property type="match status" value="1"/>
</dbReference>
<organism evidence="9 10">
    <name type="scientific">Nocardioides bigeumensis</name>
    <dbReference type="NCBI Taxonomy" id="433657"/>
    <lineage>
        <taxon>Bacteria</taxon>
        <taxon>Bacillati</taxon>
        <taxon>Actinomycetota</taxon>
        <taxon>Actinomycetes</taxon>
        <taxon>Propionibacteriales</taxon>
        <taxon>Nocardioidaceae</taxon>
        <taxon>Nocardioides</taxon>
    </lineage>
</organism>
<feature type="transmembrane region" description="Helical" evidence="7">
    <location>
        <begin position="215"/>
        <end position="236"/>
    </location>
</feature>
<dbReference type="InterPro" id="IPR022764">
    <property type="entry name" value="Peptidase_S54_rhomboid_dom"/>
</dbReference>
<evidence type="ECO:0000313" key="10">
    <source>
        <dbReference type="Proteomes" id="UP001500575"/>
    </source>
</evidence>
<feature type="transmembrane region" description="Helical" evidence="7">
    <location>
        <begin position="150"/>
        <end position="178"/>
    </location>
</feature>
<evidence type="ECO:0000256" key="4">
    <source>
        <dbReference type="ARBA" id="ARBA00022801"/>
    </source>
</evidence>
<keyword evidence="5 7" id="KW-1133">Transmembrane helix</keyword>
<protein>
    <submittedName>
        <fullName evidence="9">Rhomboid family intramembrane serine protease</fullName>
    </submittedName>
</protein>
<dbReference type="Proteomes" id="UP001500575">
    <property type="component" value="Unassembled WGS sequence"/>
</dbReference>
<keyword evidence="3 7" id="KW-0812">Transmembrane</keyword>
<dbReference type="InterPro" id="IPR035952">
    <property type="entry name" value="Rhomboid-like_sf"/>
</dbReference>
<dbReference type="SUPFAM" id="SSF144091">
    <property type="entry name" value="Rhomboid-like"/>
    <property type="match status" value="1"/>
</dbReference>
<keyword evidence="6 7" id="KW-0472">Membrane</keyword>
<dbReference type="InterPro" id="IPR050925">
    <property type="entry name" value="Rhomboid_protease_S54"/>
</dbReference>
<feature type="domain" description="Peptidase S54 rhomboid" evidence="8">
    <location>
        <begin position="149"/>
        <end position="281"/>
    </location>
</feature>
<reference evidence="9 10" key="1">
    <citation type="journal article" date="2019" name="Int. J. Syst. Evol. Microbiol.">
        <title>The Global Catalogue of Microorganisms (GCM) 10K type strain sequencing project: providing services to taxonomists for standard genome sequencing and annotation.</title>
        <authorList>
            <consortium name="The Broad Institute Genomics Platform"/>
            <consortium name="The Broad Institute Genome Sequencing Center for Infectious Disease"/>
            <person name="Wu L."/>
            <person name="Ma J."/>
        </authorList>
    </citation>
    <scope>NUCLEOTIDE SEQUENCE [LARGE SCALE GENOMIC DNA]</scope>
    <source>
        <strain evidence="9 10">JCM 16021</strain>
    </source>
</reference>
<proteinExistence type="inferred from homology"/>
<evidence type="ECO:0000256" key="1">
    <source>
        <dbReference type="ARBA" id="ARBA00004141"/>
    </source>
</evidence>
<dbReference type="Gene3D" id="1.20.1540.10">
    <property type="entry name" value="Rhomboid-like"/>
    <property type="match status" value="1"/>
</dbReference>
<evidence type="ECO:0000256" key="6">
    <source>
        <dbReference type="ARBA" id="ARBA00023136"/>
    </source>
</evidence>
<keyword evidence="9" id="KW-0645">Protease</keyword>
<dbReference type="GO" id="GO:0008233">
    <property type="term" value="F:peptidase activity"/>
    <property type="evidence" value="ECO:0007669"/>
    <property type="project" value="UniProtKB-KW"/>
</dbReference>
<feature type="transmembrane region" description="Helical" evidence="7">
    <location>
        <begin position="190"/>
        <end position="209"/>
    </location>
</feature>
<sequence length="313" mass="33121">MTEATPSGRPPTGVPTCYRHPDRETYIACQRCGRSICPDCMRDAAVGFQCPQCVAEGAKSTRSGRTAYGGTRSGNPALTSMVLMGLNALVWVAINVTGGNGSRLLDAFALTPNGRCQAPDGSYYPGITTEAVCRTGGAALDWIPGVDDGAYWQLITSAFTHVEVWHIGFNMLALWFLGPQLEAVLGRSRFLALYLGSALTASATVYWFSDMAAGTRGASGAIFGLMGALLVIAYKVRGDVRGILMWLGLNVVITFTFPGISWQGHLGGLLGGLVIGAILVYAPRERRTLVQTVGVSAVVLLTVLAIVLRSATL</sequence>